<organism evidence="1 2">
    <name type="scientific">Streptomyces cacaoi</name>
    <dbReference type="NCBI Taxonomy" id="1898"/>
    <lineage>
        <taxon>Bacteria</taxon>
        <taxon>Bacillati</taxon>
        <taxon>Actinomycetota</taxon>
        <taxon>Actinomycetes</taxon>
        <taxon>Kitasatosporales</taxon>
        <taxon>Streptomycetaceae</taxon>
        <taxon>Streptomyces</taxon>
    </lineage>
</organism>
<keyword evidence="2" id="KW-1185">Reference proteome</keyword>
<evidence type="ECO:0000313" key="1">
    <source>
        <dbReference type="EMBL" id="GEB52811.1"/>
    </source>
</evidence>
<comment type="caution">
    <text evidence="1">The sequence shown here is derived from an EMBL/GenBank/DDBJ whole genome shotgun (WGS) entry which is preliminary data.</text>
</comment>
<reference evidence="1 2" key="1">
    <citation type="submission" date="2019-06" db="EMBL/GenBank/DDBJ databases">
        <title>Whole genome shotgun sequence of Streptomyces cacaoi subsp. cacaoi NBRC 12748.</title>
        <authorList>
            <person name="Hosoyama A."/>
            <person name="Uohara A."/>
            <person name="Ohji S."/>
            <person name="Ichikawa N."/>
        </authorList>
    </citation>
    <scope>NUCLEOTIDE SEQUENCE [LARGE SCALE GENOMIC DNA]</scope>
    <source>
        <strain evidence="1 2">NBRC 12748</strain>
    </source>
</reference>
<evidence type="ECO:0000313" key="2">
    <source>
        <dbReference type="Proteomes" id="UP000319210"/>
    </source>
</evidence>
<dbReference type="OrthoDB" id="4319663at2"/>
<dbReference type="AlphaFoldDB" id="A0A4Y3R550"/>
<dbReference type="RefSeq" id="WP_030887138.1">
    <property type="nucleotide sequence ID" value="NZ_BJMM01000037.1"/>
</dbReference>
<dbReference type="Proteomes" id="UP000319210">
    <property type="component" value="Unassembled WGS sequence"/>
</dbReference>
<name>A0A4Y3R550_STRCI</name>
<dbReference type="EMBL" id="BJMM01000037">
    <property type="protein sequence ID" value="GEB52811.1"/>
    <property type="molecule type" value="Genomic_DNA"/>
</dbReference>
<sequence length="77" mass="8246">MAAPSPHEAAVARANEILAGYALSPEGWRRSPGQTVQRVLCDLLHWSADTQRDFAAALDRARDGYARESEGPAPADG</sequence>
<accession>A0A4Y3R550</accession>
<protein>
    <submittedName>
        <fullName evidence="1">Uncharacterized protein</fullName>
    </submittedName>
</protein>
<proteinExistence type="predicted"/>
<gene>
    <name evidence="1" type="ORF">SCA03_53620</name>
</gene>